<organism evidence="8 9">
    <name type="scientific">Canna indica</name>
    <name type="common">Indian-shot</name>
    <dbReference type="NCBI Taxonomy" id="4628"/>
    <lineage>
        <taxon>Eukaryota</taxon>
        <taxon>Viridiplantae</taxon>
        <taxon>Streptophyta</taxon>
        <taxon>Embryophyta</taxon>
        <taxon>Tracheophyta</taxon>
        <taxon>Spermatophyta</taxon>
        <taxon>Magnoliopsida</taxon>
        <taxon>Liliopsida</taxon>
        <taxon>Zingiberales</taxon>
        <taxon>Cannaceae</taxon>
        <taxon>Canna</taxon>
    </lineage>
</organism>
<keyword evidence="3" id="KW-0238">DNA-binding</keyword>
<feature type="compositionally biased region" description="Low complexity" evidence="6">
    <location>
        <begin position="85"/>
        <end position="103"/>
    </location>
</feature>
<comment type="subcellular location">
    <subcellularLocation>
        <location evidence="1">Nucleus</location>
    </subcellularLocation>
</comment>
<name>A0AAQ3JY77_9LILI</name>
<dbReference type="GO" id="GO:0003700">
    <property type="term" value="F:DNA-binding transcription factor activity"/>
    <property type="evidence" value="ECO:0007669"/>
    <property type="project" value="InterPro"/>
</dbReference>
<dbReference type="GO" id="GO:0005634">
    <property type="term" value="C:nucleus"/>
    <property type="evidence" value="ECO:0007669"/>
    <property type="project" value="UniProtKB-SubCell"/>
</dbReference>
<evidence type="ECO:0000256" key="6">
    <source>
        <dbReference type="SAM" id="MobiDB-lite"/>
    </source>
</evidence>
<dbReference type="SUPFAM" id="SSF118290">
    <property type="entry name" value="WRKY DNA-binding domain"/>
    <property type="match status" value="1"/>
</dbReference>
<evidence type="ECO:0000313" key="9">
    <source>
        <dbReference type="Proteomes" id="UP001327560"/>
    </source>
</evidence>
<evidence type="ECO:0000256" key="5">
    <source>
        <dbReference type="ARBA" id="ARBA00023242"/>
    </source>
</evidence>
<dbReference type="Pfam" id="PF03106">
    <property type="entry name" value="WRKY"/>
    <property type="match status" value="1"/>
</dbReference>
<feature type="region of interest" description="Disordered" evidence="6">
    <location>
        <begin position="85"/>
        <end position="118"/>
    </location>
</feature>
<evidence type="ECO:0000256" key="1">
    <source>
        <dbReference type="ARBA" id="ARBA00004123"/>
    </source>
</evidence>
<dbReference type="EMBL" id="CP136891">
    <property type="protein sequence ID" value="WOK98569.1"/>
    <property type="molecule type" value="Genomic_DNA"/>
</dbReference>
<dbReference type="PROSITE" id="PS50811">
    <property type="entry name" value="WRKY"/>
    <property type="match status" value="1"/>
</dbReference>
<keyword evidence="2" id="KW-0805">Transcription regulation</keyword>
<dbReference type="Proteomes" id="UP001327560">
    <property type="component" value="Chromosome 2"/>
</dbReference>
<accession>A0AAQ3JY77</accession>
<keyword evidence="4" id="KW-0804">Transcription</keyword>
<gene>
    <name evidence="8" type="ORF">Cni_G07281</name>
</gene>
<sequence>MDAVNNWDLYAVVRGCSAATTAADPFFSSFPLPREDVDDGEKDHLFPSPDHFETSSILRELQELCKPFDPMESHHPLLSPAAPLLPAVACPSQSQRQPQSQTPRSKRRKNQQKKVVCQVPADGVHSDLWSWRKYGQKPIKGSPYPR</sequence>
<dbReference type="GO" id="GO:0000976">
    <property type="term" value="F:transcription cis-regulatory region binding"/>
    <property type="evidence" value="ECO:0007669"/>
    <property type="project" value="TreeGrafter"/>
</dbReference>
<evidence type="ECO:0000313" key="8">
    <source>
        <dbReference type="EMBL" id="WOK98569.1"/>
    </source>
</evidence>
<evidence type="ECO:0000256" key="4">
    <source>
        <dbReference type="ARBA" id="ARBA00023163"/>
    </source>
</evidence>
<evidence type="ECO:0000259" key="7">
    <source>
        <dbReference type="PROSITE" id="PS50811"/>
    </source>
</evidence>
<dbReference type="InterPro" id="IPR044810">
    <property type="entry name" value="WRKY_plant"/>
</dbReference>
<dbReference type="AlphaFoldDB" id="A0AAQ3JY77"/>
<feature type="domain" description="WRKY" evidence="7">
    <location>
        <begin position="120"/>
        <end position="146"/>
    </location>
</feature>
<evidence type="ECO:0000256" key="3">
    <source>
        <dbReference type="ARBA" id="ARBA00023125"/>
    </source>
</evidence>
<dbReference type="InterPro" id="IPR036576">
    <property type="entry name" value="WRKY_dom_sf"/>
</dbReference>
<keyword evidence="5" id="KW-0539">Nucleus</keyword>
<evidence type="ECO:0000256" key="2">
    <source>
        <dbReference type="ARBA" id="ARBA00023015"/>
    </source>
</evidence>
<dbReference type="InterPro" id="IPR003657">
    <property type="entry name" value="WRKY_dom"/>
</dbReference>
<keyword evidence="9" id="KW-1185">Reference proteome</keyword>
<dbReference type="Gene3D" id="2.20.25.80">
    <property type="entry name" value="WRKY domain"/>
    <property type="match status" value="1"/>
</dbReference>
<proteinExistence type="predicted"/>
<dbReference type="PANTHER" id="PTHR32096:SF18">
    <property type="entry name" value="DISEASE RESISTANCE PROTEIN RRS1B-RELATED"/>
    <property type="match status" value="1"/>
</dbReference>
<reference evidence="8 9" key="1">
    <citation type="submission" date="2023-10" db="EMBL/GenBank/DDBJ databases">
        <title>Chromosome-scale genome assembly provides insights into flower coloration mechanisms of Canna indica.</title>
        <authorList>
            <person name="Li C."/>
        </authorList>
    </citation>
    <scope>NUCLEOTIDE SEQUENCE [LARGE SCALE GENOMIC DNA]</scope>
    <source>
        <tissue evidence="8">Flower</tissue>
    </source>
</reference>
<dbReference type="PANTHER" id="PTHR32096">
    <property type="entry name" value="WRKY TRANSCRIPTION FACTOR 30-RELATED-RELATED"/>
    <property type="match status" value="1"/>
</dbReference>
<protein>
    <recommendedName>
        <fullName evidence="7">WRKY domain-containing protein</fullName>
    </recommendedName>
</protein>